<comment type="caution">
    <text evidence="2">The sequence shown here is derived from an EMBL/GenBank/DDBJ whole genome shotgun (WGS) entry which is preliminary data.</text>
</comment>
<evidence type="ECO:0000259" key="1">
    <source>
        <dbReference type="Pfam" id="PF13761"/>
    </source>
</evidence>
<sequence length="193" mass="21950">MKSLMQQALGADWEKLPPALQAHYRFGTNTDSGQMDIHYPGYLQPLLSALRLLGALVNRRGSRLDTVVEKEVVGERQYWRRTVAYPDGRVIRFDSFWVSAGAGEVIEFVNPVFGLQMAPYVRGERLHYRSVRYVARLGPLLLPIPEWLVLGHATIVEEAIDDSRFAMDFRLTHPLLGEVFRYAGEFETALRGS</sequence>
<name>A0ABX1MRU8_9RHOO</name>
<evidence type="ECO:0000313" key="2">
    <source>
        <dbReference type="EMBL" id="NMF89946.1"/>
    </source>
</evidence>
<accession>A0ABX1MRU8</accession>
<evidence type="ECO:0000313" key="3">
    <source>
        <dbReference type="Proteomes" id="UP000652074"/>
    </source>
</evidence>
<dbReference type="Proteomes" id="UP000652074">
    <property type="component" value="Unassembled WGS sequence"/>
</dbReference>
<dbReference type="Pfam" id="PF13761">
    <property type="entry name" value="DUF4166"/>
    <property type="match status" value="1"/>
</dbReference>
<reference evidence="2 3" key="1">
    <citation type="submission" date="2019-12" db="EMBL/GenBank/DDBJ databases">
        <title>Comparative genomics gives insights into the taxonomy of the Azoarcus-Aromatoleum group and reveals separate origins of nif in the plant-associated Azoarcus and non-plant-associated Aromatoleum sub-groups.</title>
        <authorList>
            <person name="Lafos M."/>
            <person name="Maluk M."/>
            <person name="Batista M."/>
            <person name="Junghare M."/>
            <person name="Carmona M."/>
            <person name="Faoro H."/>
            <person name="Cruz L.M."/>
            <person name="Battistoni F."/>
            <person name="De Souza E."/>
            <person name="Pedrosa F."/>
            <person name="Chen W.-M."/>
            <person name="Poole P.S."/>
            <person name="Dixon R.A."/>
            <person name="James E.K."/>
        </authorList>
    </citation>
    <scope>NUCLEOTIDE SEQUENCE [LARGE SCALE GENOMIC DNA]</scope>
    <source>
        <strain evidence="2 3">ToN1</strain>
    </source>
</reference>
<proteinExistence type="predicted"/>
<protein>
    <submittedName>
        <fullName evidence="2">DUF4166 domain-containing protein</fullName>
    </submittedName>
</protein>
<dbReference type="InterPro" id="IPR025311">
    <property type="entry name" value="DUF4166"/>
</dbReference>
<dbReference type="RefSeq" id="WP_169207300.1">
    <property type="nucleotide sequence ID" value="NZ_CP059560.1"/>
</dbReference>
<feature type="domain" description="DUF4166" evidence="1">
    <location>
        <begin position="16"/>
        <end position="186"/>
    </location>
</feature>
<organism evidence="2 3">
    <name type="scientific">Aromatoleum petrolei</name>
    <dbReference type="NCBI Taxonomy" id="76116"/>
    <lineage>
        <taxon>Bacteria</taxon>
        <taxon>Pseudomonadati</taxon>
        <taxon>Pseudomonadota</taxon>
        <taxon>Betaproteobacteria</taxon>
        <taxon>Rhodocyclales</taxon>
        <taxon>Rhodocyclaceae</taxon>
        <taxon>Aromatoleum</taxon>
    </lineage>
</organism>
<keyword evidence="3" id="KW-1185">Reference proteome</keyword>
<gene>
    <name evidence="2" type="ORF">GPA26_15880</name>
</gene>
<dbReference type="EMBL" id="WTVR01000032">
    <property type="protein sequence ID" value="NMF89946.1"/>
    <property type="molecule type" value="Genomic_DNA"/>
</dbReference>